<evidence type="ECO:0000313" key="2">
    <source>
        <dbReference type="EMBL" id="MCV7023648.1"/>
    </source>
</evidence>
<gene>
    <name evidence="2" type="ORF">H7I77_09845</name>
    <name evidence="1" type="ORF">RMCN_0841</name>
</gene>
<keyword evidence="3" id="KW-1185">Reference proteome</keyword>
<dbReference type="RefSeq" id="WP_067387523.1">
    <property type="nucleotide sequence ID" value="NZ_BCTA01000013.1"/>
</dbReference>
<dbReference type="EMBL" id="BCTA01000013">
    <property type="protein sequence ID" value="GAT07708.1"/>
    <property type="molecule type" value="Genomic_DNA"/>
</dbReference>
<evidence type="ECO:0000313" key="1">
    <source>
        <dbReference type="EMBL" id="GAT07708.1"/>
    </source>
</evidence>
<dbReference type="EMBL" id="JACKTI010000029">
    <property type="protein sequence ID" value="MCV7023648.1"/>
    <property type="molecule type" value="Genomic_DNA"/>
</dbReference>
<comment type="caution">
    <text evidence="2">The sequence shown here is derived from an EMBL/GenBank/DDBJ whole genome shotgun (WGS) entry which is preliminary data.</text>
</comment>
<evidence type="ECO:0000313" key="3">
    <source>
        <dbReference type="Proteomes" id="UP000069773"/>
    </source>
</evidence>
<evidence type="ECO:0000313" key="4">
    <source>
        <dbReference type="Proteomes" id="UP001207528"/>
    </source>
</evidence>
<organism evidence="2 4">
    <name type="scientific">Mycolicibacterium novocastrense</name>
    <name type="common">Mycobacterium novocastrense</name>
    <dbReference type="NCBI Taxonomy" id="59813"/>
    <lineage>
        <taxon>Bacteria</taxon>
        <taxon>Bacillati</taxon>
        <taxon>Actinomycetota</taxon>
        <taxon>Actinomycetes</taxon>
        <taxon>Mycobacteriales</taxon>
        <taxon>Mycobacteriaceae</taxon>
        <taxon>Mycolicibacterium</taxon>
    </lineage>
</organism>
<dbReference type="AlphaFoldDB" id="A0AAW5SHW8"/>
<reference evidence="1 3" key="1">
    <citation type="journal article" date="2016" name="Genome Announc.">
        <title>Draft Genome Sequences of Five Rapidly Growing Mycobacterium Species, M. thermoresistibile, M. fortuitum subsp. acetamidolyticum, M. canariasense, M. brisbanense, and M. novocastrense.</title>
        <authorList>
            <person name="Katahira K."/>
            <person name="Ogura Y."/>
            <person name="Gotoh Y."/>
            <person name="Hayashi T."/>
        </authorList>
    </citation>
    <scope>NUCLEOTIDE SEQUENCE [LARGE SCALE GENOMIC DNA]</scope>
    <source>
        <strain evidence="1 3">JCM18114</strain>
    </source>
</reference>
<dbReference type="InterPro" id="IPR024426">
    <property type="entry name" value="DUF2694"/>
</dbReference>
<protein>
    <submittedName>
        <fullName evidence="2">DUF2694 family protein</fullName>
    </submittedName>
</protein>
<dbReference type="Proteomes" id="UP001207528">
    <property type="component" value="Unassembled WGS sequence"/>
</dbReference>
<accession>A0AAW5SHW8</accession>
<reference evidence="2" key="2">
    <citation type="submission" date="2020-07" db="EMBL/GenBank/DDBJ databases">
        <authorList>
            <person name="Pettersson B.M.F."/>
            <person name="Behra P.R.K."/>
            <person name="Ramesh M."/>
            <person name="Das S."/>
            <person name="Dasgupta S."/>
            <person name="Kirsebom L.A."/>
        </authorList>
    </citation>
    <scope>NUCLEOTIDE SEQUENCE</scope>
    <source>
        <strain evidence="2">DSM 44203</strain>
    </source>
</reference>
<dbReference type="Proteomes" id="UP000069773">
    <property type="component" value="Unassembled WGS sequence"/>
</dbReference>
<proteinExistence type="predicted"/>
<name>A0AAW5SHW8_MYCNV</name>
<sequence length="104" mass="11067">MNDQPNPEFDAVHPSGMILFRSCRGGFMHSVALSEDVMNTDSASLAEAILRTAQVSFVKAALEVRAELIAGNPDEGPSAAVPTPQDLDEALVALNAHTLPMNQH</sequence>
<reference evidence="2" key="3">
    <citation type="journal article" date="2022" name="BMC Genomics">
        <title>Comparative genome analysis of mycobacteria focusing on tRNA and non-coding RNA.</title>
        <authorList>
            <person name="Behra P.R.K."/>
            <person name="Pettersson B.M.F."/>
            <person name="Ramesh M."/>
            <person name="Das S."/>
            <person name="Dasgupta S."/>
            <person name="Kirsebom L.A."/>
        </authorList>
    </citation>
    <scope>NUCLEOTIDE SEQUENCE</scope>
    <source>
        <strain evidence="2">DSM 44203</strain>
    </source>
</reference>
<dbReference type="Pfam" id="PF10904">
    <property type="entry name" value="DUF2694"/>
    <property type="match status" value="1"/>
</dbReference>